<dbReference type="KEGG" id="spib:G8759_19920"/>
<keyword evidence="2" id="KW-1185">Reference proteome</keyword>
<evidence type="ECO:0000313" key="2">
    <source>
        <dbReference type="Proteomes" id="UP000501802"/>
    </source>
</evidence>
<name>A0A6G9AQV8_9BACT</name>
<proteinExistence type="predicted"/>
<dbReference type="Proteomes" id="UP000501802">
    <property type="component" value="Chromosome"/>
</dbReference>
<gene>
    <name evidence="1" type="ORF">G8759_19920</name>
</gene>
<protein>
    <submittedName>
        <fullName evidence="1">Uncharacterized protein</fullName>
    </submittedName>
</protein>
<dbReference type="EMBL" id="CP050063">
    <property type="protein sequence ID" value="QIP14719.1"/>
    <property type="molecule type" value="Genomic_DNA"/>
</dbReference>
<reference evidence="1 2" key="1">
    <citation type="submission" date="2020-03" db="EMBL/GenBank/DDBJ databases">
        <authorList>
            <person name="Kim M.K."/>
        </authorList>
    </citation>
    <scope>NUCLEOTIDE SEQUENCE [LARGE SCALE GENOMIC DNA]</scope>
    <source>
        <strain evidence="1 2">BT328</strain>
    </source>
</reference>
<accession>A0A6G9AQV8</accession>
<evidence type="ECO:0000313" key="1">
    <source>
        <dbReference type="EMBL" id="QIP14719.1"/>
    </source>
</evidence>
<sequence length="126" mass="14273">MNDDVKPFLFLVFVVLMGLALVDCAGGKKRFCPGVVRQHIFKDAYTSLSCTHDKQGTHCHTVYHPAQYRLLVECHNPDHVADINAGKTYYTVIQNGESITVGERIGLWTHIIWGDWVQARNAPKDY</sequence>
<dbReference type="RefSeq" id="WP_167211340.1">
    <property type="nucleotide sequence ID" value="NZ_CP050063.1"/>
</dbReference>
<organism evidence="1 2">
    <name type="scientific">Spirosoma aureum</name>
    <dbReference type="NCBI Taxonomy" id="2692134"/>
    <lineage>
        <taxon>Bacteria</taxon>
        <taxon>Pseudomonadati</taxon>
        <taxon>Bacteroidota</taxon>
        <taxon>Cytophagia</taxon>
        <taxon>Cytophagales</taxon>
        <taxon>Cytophagaceae</taxon>
        <taxon>Spirosoma</taxon>
    </lineage>
</organism>
<dbReference type="AlphaFoldDB" id="A0A6G9AQV8"/>